<gene>
    <name evidence="1" type="ORF">UFOVP353_30</name>
</gene>
<dbReference type="EMBL" id="LR796367">
    <property type="protein sequence ID" value="CAB4139777.1"/>
    <property type="molecule type" value="Genomic_DNA"/>
</dbReference>
<organism evidence="1">
    <name type="scientific">uncultured Caudovirales phage</name>
    <dbReference type="NCBI Taxonomy" id="2100421"/>
    <lineage>
        <taxon>Viruses</taxon>
        <taxon>Duplodnaviria</taxon>
        <taxon>Heunggongvirae</taxon>
        <taxon>Uroviricota</taxon>
        <taxon>Caudoviricetes</taxon>
        <taxon>Peduoviridae</taxon>
        <taxon>Maltschvirus</taxon>
        <taxon>Maltschvirus maltsch</taxon>
    </lineage>
</organism>
<evidence type="ECO:0000313" key="1">
    <source>
        <dbReference type="EMBL" id="CAB4139777.1"/>
    </source>
</evidence>
<protein>
    <submittedName>
        <fullName evidence="1">Uncharacterized protein</fullName>
    </submittedName>
</protein>
<proteinExistence type="predicted"/>
<name>A0A6J5M314_9CAUD</name>
<accession>A0A6J5M314</accession>
<sequence>MIDEKKAFAAEQWIYDNIDNIAQSRSDKVKAEEMLRVVKSEIILATEGSVAQREATAFASPQYRQALENYAEAVRVESQFYTKLKAAETRIDMFRSINANLRRN</sequence>
<reference evidence="1" key="1">
    <citation type="submission" date="2020-04" db="EMBL/GenBank/DDBJ databases">
        <authorList>
            <person name="Chiriac C."/>
            <person name="Salcher M."/>
            <person name="Ghai R."/>
            <person name="Kavagutti S V."/>
        </authorList>
    </citation>
    <scope>NUCLEOTIDE SEQUENCE</scope>
</reference>